<feature type="transmembrane region" description="Helical" evidence="7">
    <location>
        <begin position="12"/>
        <end position="33"/>
    </location>
</feature>
<dbReference type="RefSeq" id="WP_182538775.1">
    <property type="nucleotide sequence ID" value="NZ_JACJIP010000034.1"/>
</dbReference>
<proteinExistence type="inferred from homology"/>
<evidence type="ECO:0000256" key="7">
    <source>
        <dbReference type="RuleBase" id="RU363032"/>
    </source>
</evidence>
<keyword evidence="3" id="KW-1003">Cell membrane</keyword>
<dbReference type="Gene3D" id="1.10.3720.10">
    <property type="entry name" value="MetI-like"/>
    <property type="match status" value="1"/>
</dbReference>
<feature type="transmembrane region" description="Helical" evidence="7">
    <location>
        <begin position="136"/>
        <end position="156"/>
    </location>
</feature>
<dbReference type="GO" id="GO:0055085">
    <property type="term" value="P:transmembrane transport"/>
    <property type="evidence" value="ECO:0007669"/>
    <property type="project" value="InterPro"/>
</dbReference>
<dbReference type="InterPro" id="IPR000515">
    <property type="entry name" value="MetI-like"/>
</dbReference>
<feature type="transmembrane region" description="Helical" evidence="7">
    <location>
        <begin position="108"/>
        <end position="130"/>
    </location>
</feature>
<keyword evidence="6 7" id="KW-0472">Membrane</keyword>
<organism evidence="9 10">
    <name type="scientific">Fontibacillus solani</name>
    <dbReference type="NCBI Taxonomy" id="1572857"/>
    <lineage>
        <taxon>Bacteria</taxon>
        <taxon>Bacillati</taxon>
        <taxon>Bacillota</taxon>
        <taxon>Bacilli</taxon>
        <taxon>Bacillales</taxon>
        <taxon>Paenibacillaceae</taxon>
        <taxon>Fontibacillus</taxon>
    </lineage>
</organism>
<evidence type="ECO:0000256" key="2">
    <source>
        <dbReference type="ARBA" id="ARBA00022448"/>
    </source>
</evidence>
<keyword evidence="9" id="KW-0762">Sugar transport</keyword>
<dbReference type="EMBL" id="JACJIP010000034">
    <property type="protein sequence ID" value="MBA9087691.1"/>
    <property type="molecule type" value="Genomic_DNA"/>
</dbReference>
<evidence type="ECO:0000256" key="3">
    <source>
        <dbReference type="ARBA" id="ARBA00022475"/>
    </source>
</evidence>
<gene>
    <name evidence="9" type="ORF">FHR92_004176</name>
</gene>
<keyword evidence="10" id="KW-1185">Reference proteome</keyword>
<dbReference type="SUPFAM" id="SSF161098">
    <property type="entry name" value="MetI-like"/>
    <property type="match status" value="1"/>
</dbReference>
<name>A0A7W3SWS8_9BACL</name>
<evidence type="ECO:0000313" key="10">
    <source>
        <dbReference type="Proteomes" id="UP000567067"/>
    </source>
</evidence>
<keyword evidence="4 7" id="KW-0812">Transmembrane</keyword>
<protein>
    <submittedName>
        <fullName evidence="9">Multiple sugar transport system permease protein</fullName>
    </submittedName>
</protein>
<dbReference type="AlphaFoldDB" id="A0A7W3SWS8"/>
<dbReference type="InterPro" id="IPR035906">
    <property type="entry name" value="MetI-like_sf"/>
</dbReference>
<feature type="transmembrane region" description="Helical" evidence="7">
    <location>
        <begin position="196"/>
        <end position="221"/>
    </location>
</feature>
<dbReference type="PANTHER" id="PTHR43744">
    <property type="entry name" value="ABC TRANSPORTER PERMEASE PROTEIN MG189-RELATED-RELATED"/>
    <property type="match status" value="1"/>
</dbReference>
<dbReference type="Proteomes" id="UP000567067">
    <property type="component" value="Unassembled WGS sequence"/>
</dbReference>
<dbReference type="CDD" id="cd06261">
    <property type="entry name" value="TM_PBP2"/>
    <property type="match status" value="1"/>
</dbReference>
<comment type="similarity">
    <text evidence="7">Belongs to the binding-protein-dependent transport system permease family.</text>
</comment>
<dbReference type="GO" id="GO:0005886">
    <property type="term" value="C:plasma membrane"/>
    <property type="evidence" value="ECO:0007669"/>
    <property type="project" value="UniProtKB-SubCell"/>
</dbReference>
<comment type="subcellular location">
    <subcellularLocation>
        <location evidence="1 7">Cell membrane</location>
        <topology evidence="1 7">Multi-pass membrane protein</topology>
    </subcellularLocation>
</comment>
<keyword evidence="5 7" id="KW-1133">Transmembrane helix</keyword>
<feature type="domain" description="ABC transmembrane type-1" evidence="8">
    <location>
        <begin position="73"/>
        <end position="262"/>
    </location>
</feature>
<accession>A0A7W3SWS8</accession>
<dbReference type="PANTHER" id="PTHR43744:SF12">
    <property type="entry name" value="ABC TRANSPORTER PERMEASE PROTEIN MG189-RELATED"/>
    <property type="match status" value="1"/>
</dbReference>
<evidence type="ECO:0000256" key="5">
    <source>
        <dbReference type="ARBA" id="ARBA00022989"/>
    </source>
</evidence>
<keyword evidence="2 7" id="KW-0813">Transport</keyword>
<dbReference type="Pfam" id="PF00528">
    <property type="entry name" value="BPD_transp_1"/>
    <property type="match status" value="1"/>
</dbReference>
<reference evidence="9 10" key="1">
    <citation type="submission" date="2020-08" db="EMBL/GenBank/DDBJ databases">
        <title>Genomic Encyclopedia of Type Strains, Phase III (KMG-III): the genomes of soil and plant-associated and newly described type strains.</title>
        <authorList>
            <person name="Whitman W."/>
        </authorList>
    </citation>
    <scope>NUCLEOTIDE SEQUENCE [LARGE SCALE GENOMIC DNA]</scope>
    <source>
        <strain evidence="9 10">CECT 8693</strain>
    </source>
</reference>
<evidence type="ECO:0000256" key="1">
    <source>
        <dbReference type="ARBA" id="ARBA00004651"/>
    </source>
</evidence>
<evidence type="ECO:0000256" key="4">
    <source>
        <dbReference type="ARBA" id="ARBA00022692"/>
    </source>
</evidence>
<feature type="transmembrane region" description="Helical" evidence="7">
    <location>
        <begin position="72"/>
        <end position="96"/>
    </location>
</feature>
<evidence type="ECO:0000313" key="9">
    <source>
        <dbReference type="EMBL" id="MBA9087691.1"/>
    </source>
</evidence>
<comment type="caution">
    <text evidence="9">The sequence shown here is derived from an EMBL/GenBank/DDBJ whole genome shotgun (WGS) entry which is preliminary data.</text>
</comment>
<feature type="transmembrane region" description="Helical" evidence="7">
    <location>
        <begin position="241"/>
        <end position="262"/>
    </location>
</feature>
<evidence type="ECO:0000259" key="8">
    <source>
        <dbReference type="PROSITE" id="PS50928"/>
    </source>
</evidence>
<evidence type="ECO:0000256" key="6">
    <source>
        <dbReference type="ARBA" id="ARBA00023136"/>
    </source>
</evidence>
<sequence>MGTLLRGKKNSWAVTILMLIIGLMMVFPFLWMLSASFKLQSEIFDPTMGFFPKSLNWTNYKTVLDNPLFLQWYQNSIVIVLITILIKMVVVTTSAYSFARLSFKGREIIFLVLLSSVMITPDTTIVARFLQYKYMGLLDTIWVIILPTVFDVYFVFLMRQFFKSLPAELTEAGLIDGASHIGIFARIMLPLAKSPLMTMILISFIWGWNDFMGPFFFISSIDKQMLSVGLQFFQTQYGSNYALLLTAACLAIIPVIFVFSFVQRYFIEGIASTGIKG</sequence>
<dbReference type="PROSITE" id="PS50928">
    <property type="entry name" value="ABC_TM1"/>
    <property type="match status" value="1"/>
</dbReference>